<dbReference type="SUPFAM" id="SSF50978">
    <property type="entry name" value="WD40 repeat-like"/>
    <property type="match status" value="1"/>
</dbReference>
<dbReference type="PANTHER" id="PTHR16074">
    <property type="entry name" value="BARDET-BIEDL SYNDROME 7 PROTEIN"/>
    <property type="match status" value="1"/>
</dbReference>
<dbReference type="Pfam" id="PF23360">
    <property type="entry name" value="BBS7_GAE"/>
    <property type="match status" value="1"/>
</dbReference>
<organism evidence="5 6">
    <name type="scientific">Clavelina lepadiformis</name>
    <name type="common">Light-bulb sea squirt</name>
    <name type="synonym">Ascidia lepadiformis</name>
    <dbReference type="NCBI Taxonomy" id="159417"/>
    <lineage>
        <taxon>Eukaryota</taxon>
        <taxon>Metazoa</taxon>
        <taxon>Chordata</taxon>
        <taxon>Tunicata</taxon>
        <taxon>Ascidiacea</taxon>
        <taxon>Aplousobranchia</taxon>
        <taxon>Clavelinidae</taxon>
        <taxon>Clavelina</taxon>
    </lineage>
</organism>
<evidence type="ECO:0000259" key="2">
    <source>
        <dbReference type="Pfam" id="PF23360"/>
    </source>
</evidence>
<gene>
    <name evidence="5" type="ORF">CVLEPA_LOCUS30348</name>
</gene>
<dbReference type="InterPro" id="IPR056335">
    <property type="entry name" value="BBS7_hairpin"/>
</dbReference>
<protein>
    <recommendedName>
        <fullName evidence="7">Bardet-Biedl syndrome 7 protein homolog</fullName>
    </recommendedName>
</protein>
<dbReference type="Proteomes" id="UP001642483">
    <property type="component" value="Unassembled WGS sequence"/>
</dbReference>
<dbReference type="InterPro" id="IPR056332">
    <property type="entry name" value="Beta-prop_BBS7"/>
</dbReference>
<name>A0ABP0H3G5_CLALP</name>
<evidence type="ECO:0008006" key="7">
    <source>
        <dbReference type="Google" id="ProtNLM"/>
    </source>
</evidence>
<dbReference type="InterPro" id="IPR036322">
    <property type="entry name" value="WD40_repeat_dom_sf"/>
</dbReference>
<dbReference type="PANTHER" id="PTHR16074:SF4">
    <property type="entry name" value="BARDET-BIEDL SYNDROME 7 PROTEIN"/>
    <property type="match status" value="1"/>
</dbReference>
<evidence type="ECO:0000313" key="5">
    <source>
        <dbReference type="EMBL" id="CAK8697065.1"/>
    </source>
</evidence>
<sequence length="738" mass="82452">MELDLNVVDYLQVAVTDRKCMKILPNNDKRRVTQKIVIGDKNGILQCFGIKKRDISSIFKLQPGPPITRVELGGALGTPQDKIFVASGAEVRGFSRKGKKFLDFNTNLTETISNLFVSGSDLLAGGLYIYNHFSDCVDQGYYLSNDKINDMICLPVSRNQEDKLIPILACNDRILRVLDGCDLSCEIEVSGAPQCMTPFKGNGGEEEKELVYGTSDGKIGHVMLADEQPIYKWEISNDKNFGGISCMSHHDITGDGVNDLLIGRDSGEVEIYSYDVADEPILRFSHNCNESVTSVQGGVVGALGFDEVVASTYSGWVTGLTTEHMQKRVTGSTSATTTNVIGAELDEDTEKKFAGLRAEVETLQMKVKTEREKHAERTNKAVASGNSALSRATTFHVNDRFVLSSSDASYQLSIEVQTAIDHIVLQSDVPIDLLDVDKTSAVVSYTSTQPNASASGGNDNFLLATYRCQASTTRLEVQIRSIEGQYGHVQAYIVPRLQPKTCVLRRYPIRPLSLHQRKHYIDEKRPMNTLTLSGPFSIAEIHSWIAFCLPDLPERPPTGDVVTLYFINTFLDTQLECIYRKGEGVFRSDNISSISILKDILTKEATTKKITLKIQYELSDDSIAHTLQLLHPKLDHQLMLAKKVQLLDALQELRVHEGNLDFLAPEYQSILLDAEEIKREFQKQPARLERLYGMITDLYIDKYKFKGVNVKQKVPQLLETLDSYELPALIEFFQQPSY</sequence>
<feature type="domain" description="BBS7 helical hairpin" evidence="1">
    <location>
        <begin position="620"/>
        <end position="733"/>
    </location>
</feature>
<evidence type="ECO:0000259" key="4">
    <source>
        <dbReference type="Pfam" id="PF23743"/>
    </source>
</evidence>
<evidence type="ECO:0000313" key="6">
    <source>
        <dbReference type="Proteomes" id="UP001642483"/>
    </source>
</evidence>
<comment type="caution">
    <text evidence="5">The sequence shown here is derived from an EMBL/GenBank/DDBJ whole genome shotgun (WGS) entry which is preliminary data.</text>
</comment>
<feature type="domain" description="BBS7 platform" evidence="3">
    <location>
        <begin position="515"/>
        <end position="617"/>
    </location>
</feature>
<evidence type="ECO:0000259" key="3">
    <source>
        <dbReference type="Pfam" id="PF23361"/>
    </source>
</evidence>
<dbReference type="EMBL" id="CAWYQH010000163">
    <property type="protein sequence ID" value="CAK8697065.1"/>
    <property type="molecule type" value="Genomic_DNA"/>
</dbReference>
<feature type="domain" description="BBS7 GAE" evidence="2">
    <location>
        <begin position="394"/>
        <end position="507"/>
    </location>
</feature>
<dbReference type="Pfam" id="PF23743">
    <property type="entry name" value="Beta-prop_BBS7"/>
    <property type="match status" value="1"/>
</dbReference>
<dbReference type="Pfam" id="PF23349">
    <property type="entry name" value="BBS7_hp"/>
    <property type="match status" value="1"/>
</dbReference>
<accession>A0ABP0H3G5</accession>
<reference evidence="5 6" key="1">
    <citation type="submission" date="2024-02" db="EMBL/GenBank/DDBJ databases">
        <authorList>
            <person name="Daric V."/>
            <person name="Darras S."/>
        </authorList>
    </citation>
    <scope>NUCLEOTIDE SEQUENCE [LARGE SCALE GENOMIC DNA]</scope>
</reference>
<keyword evidence="6" id="KW-1185">Reference proteome</keyword>
<dbReference type="Pfam" id="PF23361">
    <property type="entry name" value="BBS7_pf"/>
    <property type="match status" value="1"/>
</dbReference>
<evidence type="ECO:0000259" key="1">
    <source>
        <dbReference type="Pfam" id="PF23349"/>
    </source>
</evidence>
<proteinExistence type="predicted"/>
<dbReference type="InterPro" id="IPR056333">
    <property type="entry name" value="BBS7_pf_dom"/>
</dbReference>
<feature type="domain" description="BBS7 beta-propeller" evidence="4">
    <location>
        <begin position="21"/>
        <end position="322"/>
    </location>
</feature>
<dbReference type="InterPro" id="IPR056334">
    <property type="entry name" value="BBS7_GAE_dom"/>
</dbReference>